<proteinExistence type="predicted"/>
<dbReference type="PROSITE" id="PS51257">
    <property type="entry name" value="PROKAR_LIPOPROTEIN"/>
    <property type="match status" value="1"/>
</dbReference>
<organism evidence="2 3">
    <name type="scientific">Comamonas thiooxydans</name>
    <dbReference type="NCBI Taxonomy" id="363952"/>
    <lineage>
        <taxon>Bacteria</taxon>
        <taxon>Pseudomonadati</taxon>
        <taxon>Pseudomonadota</taxon>
        <taxon>Betaproteobacteria</taxon>
        <taxon>Burkholderiales</taxon>
        <taxon>Comamonadaceae</taxon>
        <taxon>Comamonas</taxon>
    </lineage>
</organism>
<dbReference type="InterPro" id="IPR036259">
    <property type="entry name" value="MFS_trans_sf"/>
</dbReference>
<evidence type="ECO:0000313" key="2">
    <source>
        <dbReference type="EMBL" id="MDH1336639.1"/>
    </source>
</evidence>
<gene>
    <name evidence="2" type="ORF">N5D63_21055</name>
</gene>
<comment type="caution">
    <text evidence="2">The sequence shown here is derived from an EMBL/GenBank/DDBJ whole genome shotgun (WGS) entry which is preliminary data.</text>
</comment>
<dbReference type="RefSeq" id="WP_280009136.1">
    <property type="nucleotide sequence ID" value="NZ_JAOCEK010000024.1"/>
</dbReference>
<dbReference type="Pfam" id="PF06779">
    <property type="entry name" value="MFS_4"/>
    <property type="match status" value="1"/>
</dbReference>
<feature type="transmembrane region" description="Helical" evidence="1">
    <location>
        <begin position="242"/>
        <end position="261"/>
    </location>
</feature>
<accession>A0AA42Q433</accession>
<dbReference type="Proteomes" id="UP001161065">
    <property type="component" value="Unassembled WGS sequence"/>
</dbReference>
<feature type="transmembrane region" description="Helical" evidence="1">
    <location>
        <begin position="353"/>
        <end position="374"/>
    </location>
</feature>
<feature type="transmembrane region" description="Helical" evidence="1">
    <location>
        <begin position="136"/>
        <end position="156"/>
    </location>
</feature>
<feature type="transmembrane region" description="Helical" evidence="1">
    <location>
        <begin position="291"/>
        <end position="314"/>
    </location>
</feature>
<dbReference type="AlphaFoldDB" id="A0AA42Q433"/>
<feature type="transmembrane region" description="Helical" evidence="1">
    <location>
        <begin position="202"/>
        <end position="222"/>
    </location>
</feature>
<keyword evidence="1" id="KW-0472">Membrane</keyword>
<dbReference type="InterPro" id="IPR010645">
    <property type="entry name" value="MFS_4"/>
</dbReference>
<feature type="transmembrane region" description="Helical" evidence="1">
    <location>
        <begin position="51"/>
        <end position="70"/>
    </location>
</feature>
<evidence type="ECO:0000313" key="3">
    <source>
        <dbReference type="Proteomes" id="UP001161065"/>
    </source>
</evidence>
<feature type="transmembrane region" description="Helical" evidence="1">
    <location>
        <begin position="266"/>
        <end position="285"/>
    </location>
</feature>
<sequence>MMTARERFPNLFAAALLWLACAGYAFLGGMPAYVVQMATDWHYTASQQGLIAMAEVVGNAVGSLLLVYAIHGRSARFTLALGLLMQLVGNAAMYIEPPFWLACGERVFAGIGGGIVFGTAIRYVSLNPRADTLLPLMVICQYLGMVLAMSVVIPALGTISNSLIYCAATAGFSLLTLLFFMDGGKMVGEVADGQLPPPVHSGAARLVLASIFLISICAGVAWTFLESVALASNLAPEQVHKAIGASAIPIVLICLCLPKLLGRGQALASGVVLLGACAAGCLLLTLPQTPWIFFVAATAFTGGWMTSGVAQFAMLPAFDPVGRHSALIPACVGIGSAVGSLVGGWLIETSSAFGLAYEIAAVFAVLAIVSILMANRLGSKRRAIGEVPLRGPIH</sequence>
<keyword evidence="1" id="KW-0812">Transmembrane</keyword>
<dbReference type="EMBL" id="JAOCEK010000024">
    <property type="protein sequence ID" value="MDH1336639.1"/>
    <property type="molecule type" value="Genomic_DNA"/>
</dbReference>
<protein>
    <submittedName>
        <fullName evidence="2">YbfB/YjiJ family MFS transporter</fullName>
    </submittedName>
</protein>
<keyword evidence="1" id="KW-1133">Transmembrane helix</keyword>
<feature type="transmembrane region" description="Helical" evidence="1">
    <location>
        <begin position="162"/>
        <end position="181"/>
    </location>
</feature>
<evidence type="ECO:0000256" key="1">
    <source>
        <dbReference type="SAM" id="Phobius"/>
    </source>
</evidence>
<dbReference type="SUPFAM" id="SSF103473">
    <property type="entry name" value="MFS general substrate transporter"/>
    <property type="match status" value="1"/>
</dbReference>
<feature type="transmembrane region" description="Helical" evidence="1">
    <location>
        <begin position="326"/>
        <end position="347"/>
    </location>
</feature>
<feature type="transmembrane region" description="Helical" evidence="1">
    <location>
        <begin position="107"/>
        <end position="124"/>
    </location>
</feature>
<dbReference type="Gene3D" id="1.20.1250.20">
    <property type="entry name" value="MFS general substrate transporter like domains"/>
    <property type="match status" value="2"/>
</dbReference>
<reference evidence="2" key="1">
    <citation type="submission" date="2022-09" db="EMBL/GenBank/DDBJ databases">
        <title>Intensive care unit water sources are persistently colonized with multi-drug resistant bacteria and are the site of extensive horizontal gene transfer of antibiotic resistance genes.</title>
        <authorList>
            <person name="Diorio-Toth L."/>
        </authorList>
    </citation>
    <scope>NUCLEOTIDE SEQUENCE</scope>
    <source>
        <strain evidence="2">GD03832</strain>
    </source>
</reference>
<name>A0AA42Q433_9BURK</name>
<feature type="transmembrane region" description="Helical" evidence="1">
    <location>
        <begin position="77"/>
        <end position="95"/>
    </location>
</feature>